<proteinExistence type="predicted"/>
<dbReference type="AlphaFoldDB" id="A0A426Z9K5"/>
<protein>
    <submittedName>
        <fullName evidence="1">Uncharacterized protein</fullName>
    </submittedName>
</protein>
<reference evidence="1 2" key="1">
    <citation type="journal article" date="2014" name="Agronomy (Basel)">
        <title>A Draft Genome Sequence for Ensete ventricosum, the Drought-Tolerant Tree Against Hunger.</title>
        <authorList>
            <person name="Harrison J."/>
            <person name="Moore K.A."/>
            <person name="Paszkiewicz K."/>
            <person name="Jones T."/>
            <person name="Grant M."/>
            <person name="Ambacheew D."/>
            <person name="Muzemil S."/>
            <person name="Studholme D.J."/>
        </authorList>
    </citation>
    <scope>NUCLEOTIDE SEQUENCE [LARGE SCALE GENOMIC DNA]</scope>
</reference>
<dbReference type="Proteomes" id="UP000287651">
    <property type="component" value="Unassembled WGS sequence"/>
</dbReference>
<comment type="caution">
    <text evidence="1">The sequence shown here is derived from an EMBL/GenBank/DDBJ whole genome shotgun (WGS) entry which is preliminary data.</text>
</comment>
<evidence type="ECO:0000313" key="1">
    <source>
        <dbReference type="EMBL" id="RRT60665.1"/>
    </source>
</evidence>
<organism evidence="1 2">
    <name type="scientific">Ensete ventricosum</name>
    <name type="common">Abyssinian banana</name>
    <name type="synonym">Musa ensete</name>
    <dbReference type="NCBI Taxonomy" id="4639"/>
    <lineage>
        <taxon>Eukaryota</taxon>
        <taxon>Viridiplantae</taxon>
        <taxon>Streptophyta</taxon>
        <taxon>Embryophyta</taxon>
        <taxon>Tracheophyta</taxon>
        <taxon>Spermatophyta</taxon>
        <taxon>Magnoliopsida</taxon>
        <taxon>Liliopsida</taxon>
        <taxon>Zingiberales</taxon>
        <taxon>Musaceae</taxon>
        <taxon>Ensete</taxon>
    </lineage>
</organism>
<dbReference type="EMBL" id="AMZH03007697">
    <property type="protein sequence ID" value="RRT60665.1"/>
    <property type="molecule type" value="Genomic_DNA"/>
</dbReference>
<name>A0A426Z9K5_ENSVE</name>
<sequence>MDPGVTLPLRVPSHTWGYLAARNVLRAHLNGRYCGLRLVALAALHKLPVQDIRECRMGRPLVRAYEKEDCSKDSVISSVEKCMKKYADTLLRLLEAL</sequence>
<gene>
    <name evidence="1" type="ORF">B296_00033655</name>
</gene>
<evidence type="ECO:0000313" key="2">
    <source>
        <dbReference type="Proteomes" id="UP000287651"/>
    </source>
</evidence>
<accession>A0A426Z9K5</accession>